<keyword evidence="2" id="KW-0472">Membrane</keyword>
<feature type="transmembrane region" description="Helical" evidence="2">
    <location>
        <begin position="112"/>
        <end position="132"/>
    </location>
</feature>
<organism evidence="3 4">
    <name type="scientific">Sphaerisporangium krabiense</name>
    <dbReference type="NCBI Taxonomy" id="763782"/>
    <lineage>
        <taxon>Bacteria</taxon>
        <taxon>Bacillati</taxon>
        <taxon>Actinomycetota</taxon>
        <taxon>Actinomycetes</taxon>
        <taxon>Streptosporangiales</taxon>
        <taxon>Streptosporangiaceae</taxon>
        <taxon>Sphaerisporangium</taxon>
    </lineage>
</organism>
<feature type="region of interest" description="Disordered" evidence="1">
    <location>
        <begin position="1"/>
        <end position="110"/>
    </location>
</feature>
<accession>A0A7W8Z0F7</accession>
<reference evidence="3 4" key="1">
    <citation type="submission" date="2020-08" db="EMBL/GenBank/DDBJ databases">
        <title>Sequencing the genomes of 1000 actinobacteria strains.</title>
        <authorList>
            <person name="Klenk H.-P."/>
        </authorList>
    </citation>
    <scope>NUCLEOTIDE SEQUENCE [LARGE SCALE GENOMIC DNA]</scope>
    <source>
        <strain evidence="3 4">DSM 45790</strain>
    </source>
</reference>
<dbReference type="EMBL" id="JACHBR010000001">
    <property type="protein sequence ID" value="MBB5625106.1"/>
    <property type="molecule type" value="Genomic_DNA"/>
</dbReference>
<dbReference type="AlphaFoldDB" id="A0A7W8Z0F7"/>
<dbReference type="RefSeq" id="WP_184608374.1">
    <property type="nucleotide sequence ID" value="NZ_BOOS01000078.1"/>
</dbReference>
<sequence>MTEQNPDETGVWPPPAGDPSWFTPTRRVPRADARVWPPAPPEEPPGSSTVPIPVIGRRPLYQGPPVQPPQRPVQPPPEPVRDAPDPSEAPAASRSAPAGPRSRRRRRPMRRATKIGLQLSGALVLAAAYLAVQVHDELSTYREQYPVASVRYVPQGQSAPLGDATWRLISVKPAPAGSQTPETPGRDMVQIELESTGLTADAKYYTTTLPGFYMADKTGRLWLALAAKTPEELGKGVTGRFTLVSAVPTALEDQVELVLYPTERAGKGEFGPSLRFAR</sequence>
<keyword evidence="4" id="KW-1185">Reference proteome</keyword>
<evidence type="ECO:0000313" key="4">
    <source>
        <dbReference type="Proteomes" id="UP000588112"/>
    </source>
</evidence>
<gene>
    <name evidence="3" type="ORF">BJ981_000805</name>
</gene>
<keyword evidence="2" id="KW-1133">Transmembrane helix</keyword>
<keyword evidence="2" id="KW-0812">Transmembrane</keyword>
<evidence type="ECO:0000256" key="1">
    <source>
        <dbReference type="SAM" id="MobiDB-lite"/>
    </source>
</evidence>
<dbReference type="Proteomes" id="UP000588112">
    <property type="component" value="Unassembled WGS sequence"/>
</dbReference>
<evidence type="ECO:0000256" key="2">
    <source>
        <dbReference type="SAM" id="Phobius"/>
    </source>
</evidence>
<evidence type="ECO:0008006" key="5">
    <source>
        <dbReference type="Google" id="ProtNLM"/>
    </source>
</evidence>
<comment type="caution">
    <text evidence="3">The sequence shown here is derived from an EMBL/GenBank/DDBJ whole genome shotgun (WGS) entry which is preliminary data.</text>
</comment>
<feature type="compositionally biased region" description="Low complexity" evidence="1">
    <location>
        <begin position="86"/>
        <end position="100"/>
    </location>
</feature>
<proteinExistence type="predicted"/>
<feature type="compositionally biased region" description="Basic residues" evidence="1">
    <location>
        <begin position="101"/>
        <end position="110"/>
    </location>
</feature>
<protein>
    <recommendedName>
        <fullName evidence="5">DUF4352 domain-containing protein</fullName>
    </recommendedName>
</protein>
<name>A0A7W8Z0F7_9ACTN</name>
<feature type="compositionally biased region" description="Pro residues" evidence="1">
    <location>
        <begin position="65"/>
        <end position="78"/>
    </location>
</feature>
<evidence type="ECO:0000313" key="3">
    <source>
        <dbReference type="EMBL" id="MBB5625106.1"/>
    </source>
</evidence>